<name>A0ABU3VX41_9GAMM</name>
<evidence type="ECO:0000256" key="2">
    <source>
        <dbReference type="PROSITE-ProRule" id="PRU00169"/>
    </source>
</evidence>
<dbReference type="SUPFAM" id="SSF52172">
    <property type="entry name" value="CheY-like"/>
    <property type="match status" value="1"/>
</dbReference>
<keyword evidence="1 2" id="KW-0597">Phosphoprotein</keyword>
<dbReference type="CDD" id="cd00156">
    <property type="entry name" value="REC"/>
    <property type="match status" value="1"/>
</dbReference>
<dbReference type="InterPro" id="IPR050595">
    <property type="entry name" value="Bact_response_regulator"/>
</dbReference>
<dbReference type="InterPro" id="IPR013976">
    <property type="entry name" value="HDOD"/>
</dbReference>
<dbReference type="SMART" id="SM00448">
    <property type="entry name" value="REC"/>
    <property type="match status" value="1"/>
</dbReference>
<gene>
    <name evidence="5" type="ORF">RYS15_09125</name>
</gene>
<dbReference type="RefSeq" id="WP_316973524.1">
    <property type="nucleotide sequence ID" value="NZ_JAWIIJ010000005.1"/>
</dbReference>
<dbReference type="Gene3D" id="3.40.50.2300">
    <property type="match status" value="1"/>
</dbReference>
<evidence type="ECO:0000313" key="5">
    <source>
        <dbReference type="EMBL" id="MDV2078847.1"/>
    </source>
</evidence>
<dbReference type="PANTHER" id="PTHR44591:SF3">
    <property type="entry name" value="RESPONSE REGULATORY DOMAIN-CONTAINING PROTEIN"/>
    <property type="match status" value="1"/>
</dbReference>
<dbReference type="PROSITE" id="PS50110">
    <property type="entry name" value="RESPONSE_REGULATORY"/>
    <property type="match status" value="1"/>
</dbReference>
<sequence length="387" mass="42783">MNTLILEDDLLMAELLETILAGIYPRLSADIVTSVEEAGNKWQPGRYQLVICDWNLPDGSGLELVRQIRKDDREVAVLMISGRNDRESVLAAAHHGISGFVSKPFSVEMVRDRLKTILPPEQDGDGDHSDLEAMLKAACEGHFQLPTTLAPADILELMERTDPLDANQLAERWRDETGLTTRLLDVANRNSFRRSGEPVSTLSEAIRLVGTRMSLDIALGLALDNTHALSDAGLRERAEAFQHQSEDVAHYAQAMFRQLRLPANEAFTAGLLSRAGELVVLSVLQQYLAGGGSLTDERIEQALKDWSQPCGNRLKVQWRLPLELRELIGAIYFLPRGGAKQDRIAMRAAALVAQGRVAEPECQRLLRFAGLDPDDFADTADTEPEAD</sequence>
<feature type="domain" description="HDOD" evidence="4">
    <location>
        <begin position="144"/>
        <end position="334"/>
    </location>
</feature>
<reference evidence="5 6" key="1">
    <citation type="submission" date="2023-10" db="EMBL/GenBank/DDBJ databases">
        <title>Characteristics and mechanism of a salt-tolerant marine origin heterotrophic nitrifying- aerobic denitrifying bacteria Marinobacter xestospongiae HN1.</title>
        <authorList>
            <person name="Qi R."/>
        </authorList>
    </citation>
    <scope>NUCLEOTIDE SEQUENCE [LARGE SCALE GENOMIC DNA]</scope>
    <source>
        <strain evidence="5 6">HN1</strain>
    </source>
</reference>
<accession>A0ABU3VX41</accession>
<dbReference type="Proteomes" id="UP001269819">
    <property type="component" value="Unassembled WGS sequence"/>
</dbReference>
<dbReference type="InterPro" id="IPR011006">
    <property type="entry name" value="CheY-like_superfamily"/>
</dbReference>
<dbReference type="SUPFAM" id="SSF109604">
    <property type="entry name" value="HD-domain/PDEase-like"/>
    <property type="match status" value="1"/>
</dbReference>
<evidence type="ECO:0000256" key="1">
    <source>
        <dbReference type="ARBA" id="ARBA00022553"/>
    </source>
</evidence>
<dbReference type="Pfam" id="PF00072">
    <property type="entry name" value="Response_reg"/>
    <property type="match status" value="1"/>
</dbReference>
<feature type="domain" description="Response regulatory" evidence="3">
    <location>
        <begin position="2"/>
        <end position="118"/>
    </location>
</feature>
<dbReference type="InterPro" id="IPR001789">
    <property type="entry name" value="Sig_transdc_resp-reg_receiver"/>
</dbReference>
<comment type="caution">
    <text evidence="5">The sequence shown here is derived from an EMBL/GenBank/DDBJ whole genome shotgun (WGS) entry which is preliminary data.</text>
</comment>
<dbReference type="PROSITE" id="PS51833">
    <property type="entry name" value="HDOD"/>
    <property type="match status" value="1"/>
</dbReference>
<dbReference type="Pfam" id="PF08668">
    <property type="entry name" value="HDOD"/>
    <property type="match status" value="1"/>
</dbReference>
<dbReference type="EMBL" id="JAWIIJ010000005">
    <property type="protein sequence ID" value="MDV2078847.1"/>
    <property type="molecule type" value="Genomic_DNA"/>
</dbReference>
<organism evidence="5 6">
    <name type="scientific">Marinobacter xestospongiae</name>
    <dbReference type="NCBI Taxonomy" id="994319"/>
    <lineage>
        <taxon>Bacteria</taxon>
        <taxon>Pseudomonadati</taxon>
        <taxon>Pseudomonadota</taxon>
        <taxon>Gammaproteobacteria</taxon>
        <taxon>Pseudomonadales</taxon>
        <taxon>Marinobacteraceae</taxon>
        <taxon>Marinobacter</taxon>
    </lineage>
</organism>
<dbReference type="PANTHER" id="PTHR44591">
    <property type="entry name" value="STRESS RESPONSE REGULATOR PROTEIN 1"/>
    <property type="match status" value="1"/>
</dbReference>
<evidence type="ECO:0000259" key="3">
    <source>
        <dbReference type="PROSITE" id="PS50110"/>
    </source>
</evidence>
<protein>
    <submittedName>
        <fullName evidence="5">HDOD domain-containing protein</fullName>
    </submittedName>
</protein>
<proteinExistence type="predicted"/>
<evidence type="ECO:0000313" key="6">
    <source>
        <dbReference type="Proteomes" id="UP001269819"/>
    </source>
</evidence>
<evidence type="ECO:0000259" key="4">
    <source>
        <dbReference type="PROSITE" id="PS51833"/>
    </source>
</evidence>
<dbReference type="Gene3D" id="1.10.3210.10">
    <property type="entry name" value="Hypothetical protein af1432"/>
    <property type="match status" value="1"/>
</dbReference>
<keyword evidence="6" id="KW-1185">Reference proteome</keyword>
<feature type="modified residue" description="4-aspartylphosphate" evidence="2">
    <location>
        <position position="53"/>
    </location>
</feature>